<sequence>MASLFNNDGKPDFAAIDSNFPLHDTGEITHRTAIGHRFRFRVERASTGIYNAIILEQPTYGQRVDGYYETHRLPHHAGLNKICFKTPAQDLPTAVAVTLWWAECTSKYISQGGAWS</sequence>
<proteinExistence type="predicted"/>
<dbReference type="Proteomes" id="UP000244335">
    <property type="component" value="Unassembled WGS sequence"/>
</dbReference>
<gene>
    <name evidence="1" type="ORF">DC430_23525</name>
</gene>
<protein>
    <submittedName>
        <fullName evidence="1">Uncharacterized protein</fullName>
    </submittedName>
</protein>
<dbReference type="EMBL" id="QDFR01000016">
    <property type="protein sequence ID" value="PVE49872.1"/>
    <property type="molecule type" value="Genomic_DNA"/>
</dbReference>
<accession>A0AA92H7A9</accession>
<comment type="caution">
    <text evidence="1">The sequence shown here is derived from an EMBL/GenBank/DDBJ whole genome shotgun (WGS) entry which is preliminary data.</text>
</comment>
<name>A0AA92H7A9_RHIRH</name>
<evidence type="ECO:0000313" key="2">
    <source>
        <dbReference type="Proteomes" id="UP000244335"/>
    </source>
</evidence>
<dbReference type="RefSeq" id="WP_116494884.1">
    <property type="nucleotide sequence ID" value="NZ_QDFR01000016.1"/>
</dbReference>
<organism evidence="1 2">
    <name type="scientific">Rhizobium rhizogenes</name>
    <name type="common">Agrobacterium rhizogenes</name>
    <dbReference type="NCBI Taxonomy" id="359"/>
    <lineage>
        <taxon>Bacteria</taxon>
        <taxon>Pseudomonadati</taxon>
        <taxon>Pseudomonadota</taxon>
        <taxon>Alphaproteobacteria</taxon>
        <taxon>Hyphomicrobiales</taxon>
        <taxon>Rhizobiaceae</taxon>
        <taxon>Rhizobium/Agrobacterium group</taxon>
        <taxon>Rhizobium</taxon>
    </lineage>
</organism>
<evidence type="ECO:0000313" key="1">
    <source>
        <dbReference type="EMBL" id="PVE49872.1"/>
    </source>
</evidence>
<reference evidence="1 2" key="1">
    <citation type="submission" date="2018-04" db="EMBL/GenBank/DDBJ databases">
        <authorList>
            <person name="Hagen T."/>
        </authorList>
    </citation>
    <scope>NUCLEOTIDE SEQUENCE [LARGE SCALE GENOMIC DNA]</scope>
    <source>
        <strain evidence="1 2">TPD7009</strain>
    </source>
</reference>
<dbReference type="AlphaFoldDB" id="A0AA92H7A9"/>